<keyword evidence="4" id="KW-0378">Hydrolase</keyword>
<dbReference type="CDD" id="cd08073">
    <property type="entry name" value="MPN_NLPC_P60"/>
    <property type="match status" value="1"/>
</dbReference>
<dbReference type="GO" id="GO:0001897">
    <property type="term" value="P:symbiont-mediated cytolysis of host cell"/>
    <property type="evidence" value="ECO:0007669"/>
    <property type="project" value="UniProtKB-ARBA"/>
</dbReference>
<dbReference type="InterPro" id="IPR038765">
    <property type="entry name" value="Papain-like_cys_pep_sf"/>
</dbReference>
<reference evidence="9" key="1">
    <citation type="journal article" date="2021" name="Proc. Natl. Acad. Sci. U.S.A.">
        <title>A Catalog of Tens of Thousands of Viruses from Human Metagenomes Reveals Hidden Associations with Chronic Diseases.</title>
        <authorList>
            <person name="Tisza M.J."/>
            <person name="Buck C.B."/>
        </authorList>
    </citation>
    <scope>NUCLEOTIDE SEQUENCE</scope>
    <source>
        <strain evidence="9">Ct2u94</strain>
    </source>
</reference>
<evidence type="ECO:0000313" key="9">
    <source>
        <dbReference type="EMBL" id="DAE22971.1"/>
    </source>
</evidence>
<dbReference type="InterPro" id="IPR051929">
    <property type="entry name" value="VirAsm_ModProt"/>
</dbReference>
<evidence type="ECO:0000256" key="1">
    <source>
        <dbReference type="ARBA" id="ARBA00007074"/>
    </source>
</evidence>
<dbReference type="GO" id="GO:0008235">
    <property type="term" value="F:metalloexopeptidase activity"/>
    <property type="evidence" value="ECO:0007669"/>
    <property type="project" value="TreeGrafter"/>
</dbReference>
<dbReference type="Pfam" id="PF00877">
    <property type="entry name" value="NLPC_P60"/>
    <property type="match status" value="1"/>
</dbReference>
<organism evidence="9">
    <name type="scientific">Siphoviridae sp. ct2u94</name>
    <dbReference type="NCBI Taxonomy" id="2826277"/>
    <lineage>
        <taxon>Viruses</taxon>
        <taxon>Duplodnaviria</taxon>
        <taxon>Heunggongvirae</taxon>
        <taxon>Uroviricota</taxon>
        <taxon>Caudoviricetes</taxon>
    </lineage>
</organism>
<accession>A0A8S5QVT3</accession>
<evidence type="ECO:0000256" key="3">
    <source>
        <dbReference type="ARBA" id="ARBA00022723"/>
    </source>
</evidence>
<protein>
    <submittedName>
        <fullName evidence="9">MPN family protein</fullName>
    </submittedName>
</protein>
<dbReference type="GO" id="GO:0006508">
    <property type="term" value="P:proteolysis"/>
    <property type="evidence" value="ECO:0007669"/>
    <property type="project" value="UniProtKB-KW"/>
</dbReference>
<dbReference type="PROSITE" id="PS51935">
    <property type="entry name" value="NLPC_P60"/>
    <property type="match status" value="1"/>
</dbReference>
<proteinExistence type="inferred from homology"/>
<evidence type="ECO:0000256" key="5">
    <source>
        <dbReference type="ARBA" id="ARBA00022807"/>
    </source>
</evidence>
<dbReference type="GO" id="GO:0008270">
    <property type="term" value="F:zinc ion binding"/>
    <property type="evidence" value="ECO:0007669"/>
    <property type="project" value="TreeGrafter"/>
</dbReference>
<evidence type="ECO:0000256" key="7">
    <source>
        <dbReference type="ARBA" id="ARBA00023049"/>
    </source>
</evidence>
<evidence type="ECO:0000256" key="6">
    <source>
        <dbReference type="ARBA" id="ARBA00022833"/>
    </source>
</evidence>
<dbReference type="SUPFAM" id="SSF102712">
    <property type="entry name" value="JAB1/MPN domain"/>
    <property type="match status" value="1"/>
</dbReference>
<keyword evidence="6" id="KW-0862">Zinc</keyword>
<keyword evidence="2" id="KW-0645">Protease</keyword>
<evidence type="ECO:0000259" key="8">
    <source>
        <dbReference type="PROSITE" id="PS51935"/>
    </source>
</evidence>
<dbReference type="SUPFAM" id="SSF54001">
    <property type="entry name" value="Cysteine proteinases"/>
    <property type="match status" value="1"/>
</dbReference>
<comment type="similarity">
    <text evidence="1">Belongs to the peptidase C40 family.</text>
</comment>
<dbReference type="InterPro" id="IPR000064">
    <property type="entry name" value="NLP_P60_dom"/>
</dbReference>
<feature type="domain" description="NlpC/P60" evidence="8">
    <location>
        <begin position="113"/>
        <end position="261"/>
    </location>
</feature>
<name>A0A8S5QVT3_9CAUD</name>
<evidence type="ECO:0000256" key="2">
    <source>
        <dbReference type="ARBA" id="ARBA00022670"/>
    </source>
</evidence>
<keyword evidence="3" id="KW-0479">Metal-binding</keyword>
<dbReference type="Gene3D" id="3.90.1720.10">
    <property type="entry name" value="endopeptidase domain like (from Nostoc punctiforme)"/>
    <property type="match status" value="1"/>
</dbReference>
<keyword evidence="5" id="KW-0788">Thiol protease</keyword>
<sequence>MLKASERLRVPLSEAECEAVRCVPRFSEGVMMIESDCLAYAESSGDEVCGLIIDGQRLWRCRNAHPDPARNFRIGETDWLKAEAAGEITAVFHSHPEPKLVLSAADRVAQISTGIEWWLASAGRLRKFRPVPHLLGRRFEHGVMDCYTLFRDAYHLCGIDLPDFERTNGWWVRGENLYLKNMAANGFYEVSPADILPGDVIIRRAFPESDPCHAMLWLGDNTVLHHELAGRLSRREPYRQTYVSLTHSIWRHEQCSSLDLRGISDDISAKSL</sequence>
<dbReference type="PANTHER" id="PTHR34858">
    <property type="entry name" value="CYSO-CYSTEINE PEPTIDASE"/>
    <property type="match status" value="1"/>
</dbReference>
<dbReference type="PANTHER" id="PTHR34858:SF1">
    <property type="entry name" value="CYSO-CYSTEINE PEPTIDASE"/>
    <property type="match status" value="1"/>
</dbReference>
<evidence type="ECO:0000256" key="4">
    <source>
        <dbReference type="ARBA" id="ARBA00022801"/>
    </source>
</evidence>
<dbReference type="EMBL" id="BK015744">
    <property type="protein sequence ID" value="DAE22971.1"/>
    <property type="molecule type" value="Genomic_DNA"/>
</dbReference>
<keyword evidence="7" id="KW-0482">Metalloprotease</keyword>
<dbReference type="GO" id="GO:0008234">
    <property type="term" value="F:cysteine-type peptidase activity"/>
    <property type="evidence" value="ECO:0007669"/>
    <property type="project" value="UniProtKB-KW"/>
</dbReference>